<dbReference type="AlphaFoldDB" id="A0AAW1JK15"/>
<dbReference type="Proteomes" id="UP001458880">
    <property type="component" value="Unassembled WGS sequence"/>
</dbReference>
<evidence type="ECO:0000313" key="2">
    <source>
        <dbReference type="Proteomes" id="UP001458880"/>
    </source>
</evidence>
<gene>
    <name evidence="1" type="ORF">QE152_g28309</name>
</gene>
<reference evidence="1 2" key="1">
    <citation type="journal article" date="2024" name="BMC Genomics">
        <title>De novo assembly and annotation of Popillia japonica's genome with initial clues to its potential as an invasive pest.</title>
        <authorList>
            <person name="Cucini C."/>
            <person name="Boschi S."/>
            <person name="Funari R."/>
            <person name="Cardaioli E."/>
            <person name="Iannotti N."/>
            <person name="Marturano G."/>
            <person name="Paoli F."/>
            <person name="Bruttini M."/>
            <person name="Carapelli A."/>
            <person name="Frati F."/>
            <person name="Nardi F."/>
        </authorList>
    </citation>
    <scope>NUCLEOTIDE SEQUENCE [LARGE SCALE GENOMIC DNA]</scope>
    <source>
        <strain evidence="1">DMR45628</strain>
    </source>
</reference>
<keyword evidence="2" id="KW-1185">Reference proteome</keyword>
<sequence>MSKWKDFVMCVVYVKINHNTCRCRRLKPDLNQTKMWKPFLLLIILAMVNKAVPSDDKFLKKYALIKIFESCFGQDVVKEIRRELKAACMKCQNLDASPPPPPSPTPQKHLSQNKLDLVTEPENTMYANQQIFPTEKLQQAILAFRPNPYPQPSFRPYPGSPASFYQAFANPAPMFYGPNYSPNPFASSPYGLPFMTQPFFGSSRTSRDMDLRMQWETLMPRLSTRVKNITCVMHELGYIDENLEPNYEKITQRIAALPISQEVRQDIQDGVQYCQQFSQCIPEPKKEASPLSRELTKPMLFFKCYKYKKLEACIMKDVREKISSISEEDLDNDTDFRRAGKSMKHDSDNDELVSTMYDLLYGADPNFELDNIF</sequence>
<name>A0AAW1JK15_POPJA</name>
<proteinExistence type="predicted"/>
<comment type="caution">
    <text evidence="1">The sequence shown here is derived from an EMBL/GenBank/DDBJ whole genome shotgun (WGS) entry which is preliminary data.</text>
</comment>
<organism evidence="1 2">
    <name type="scientific">Popillia japonica</name>
    <name type="common">Japanese beetle</name>
    <dbReference type="NCBI Taxonomy" id="7064"/>
    <lineage>
        <taxon>Eukaryota</taxon>
        <taxon>Metazoa</taxon>
        <taxon>Ecdysozoa</taxon>
        <taxon>Arthropoda</taxon>
        <taxon>Hexapoda</taxon>
        <taxon>Insecta</taxon>
        <taxon>Pterygota</taxon>
        <taxon>Neoptera</taxon>
        <taxon>Endopterygota</taxon>
        <taxon>Coleoptera</taxon>
        <taxon>Polyphaga</taxon>
        <taxon>Scarabaeiformia</taxon>
        <taxon>Scarabaeidae</taxon>
        <taxon>Rutelinae</taxon>
        <taxon>Popillia</taxon>
    </lineage>
</organism>
<dbReference type="EMBL" id="JASPKY010000350">
    <property type="protein sequence ID" value="KAK9704433.1"/>
    <property type="molecule type" value="Genomic_DNA"/>
</dbReference>
<protein>
    <submittedName>
        <fullName evidence="1">Uncharacterized protein</fullName>
    </submittedName>
</protein>
<accession>A0AAW1JK15</accession>
<evidence type="ECO:0000313" key="1">
    <source>
        <dbReference type="EMBL" id="KAK9704433.1"/>
    </source>
</evidence>